<dbReference type="RefSeq" id="WP_014243446.1">
    <property type="nucleotide sequence ID" value="NC_016620.1"/>
</dbReference>
<dbReference type="Proteomes" id="UP000008963">
    <property type="component" value="Chromosome"/>
</dbReference>
<evidence type="ECO:0000313" key="2">
    <source>
        <dbReference type="Proteomes" id="UP000008963"/>
    </source>
</evidence>
<keyword evidence="2" id="KW-1185">Reference proteome</keyword>
<sequence>MKWPSLILIMTLISCATVDKGKQSSYEKMLTYLRQGDIPKAVQSIKESPYNTFDFYVITERYNKPVKFTGIKKSIVIDGLNKIQKSLEQCRGKHTCFEKLGWSSAKYFYTGSPHLGLDSSHFHKKTDMSIFDGDINDGSSSWKSTKKYNYREMLSNYKTRTDAIIRKQSDTRRAKRQDALRRTLKRNMSDANFRKCLAKSLLEDSKHNLKVIHHNYGIALKTKHGRRRPERTKKAYGIEVQNAESDIQRYTHLLSKEKDGKLDNCEQHRQFIYTHKDDLKRMLDYR</sequence>
<dbReference type="PATRIC" id="fig|862908.3.peg.727"/>
<dbReference type="STRING" id="862908.BMS_0757"/>
<dbReference type="KEGG" id="bmx:BMS_0757"/>
<evidence type="ECO:0000313" key="1">
    <source>
        <dbReference type="EMBL" id="CBW25661.1"/>
    </source>
</evidence>
<proteinExistence type="predicted"/>
<organism evidence="1 2">
    <name type="scientific">Halobacteriovorax marinus (strain ATCC BAA-682 / DSM 15412 / SJ)</name>
    <name type="common">Bacteriovorax marinus</name>
    <dbReference type="NCBI Taxonomy" id="862908"/>
    <lineage>
        <taxon>Bacteria</taxon>
        <taxon>Pseudomonadati</taxon>
        <taxon>Bdellovibrionota</taxon>
        <taxon>Bacteriovoracia</taxon>
        <taxon>Bacteriovoracales</taxon>
        <taxon>Halobacteriovoraceae</taxon>
        <taxon>Halobacteriovorax</taxon>
    </lineage>
</organism>
<dbReference type="EMBL" id="FQ312005">
    <property type="protein sequence ID" value="CBW25661.1"/>
    <property type="molecule type" value="Genomic_DNA"/>
</dbReference>
<reference evidence="2" key="1">
    <citation type="journal article" date="2013" name="ISME J.">
        <title>A small predatory core genome in the divergent marine Bacteriovorax marinus SJ and the terrestrial Bdellovibrio bacteriovorus.</title>
        <authorList>
            <person name="Crossman L.C."/>
            <person name="Chen H."/>
            <person name="Cerdeno-Tarraga A.M."/>
            <person name="Brooks K."/>
            <person name="Quail M.A."/>
            <person name="Pineiro S.A."/>
            <person name="Hobley L."/>
            <person name="Sockett R.E."/>
            <person name="Bentley S.D."/>
            <person name="Parkhill J."/>
            <person name="Williams H.N."/>
            <person name="Stine O.C."/>
        </authorList>
    </citation>
    <scope>NUCLEOTIDE SEQUENCE [LARGE SCALE GENOMIC DNA]</scope>
    <source>
        <strain evidence="2">ATCC BAA-682 / DSM 15412 / SJ</strain>
    </source>
</reference>
<accession>E1X5U4</accession>
<dbReference type="HOGENOM" id="CLU_972436_0_0_7"/>
<gene>
    <name evidence="1" type="ordered locus">BMS_0757</name>
</gene>
<name>E1X5U4_HALMS</name>
<dbReference type="PROSITE" id="PS51257">
    <property type="entry name" value="PROKAR_LIPOPROTEIN"/>
    <property type="match status" value="1"/>
</dbReference>
<protein>
    <submittedName>
        <fullName evidence="1">Membrane protein</fullName>
    </submittedName>
</protein>
<dbReference type="AlphaFoldDB" id="E1X5U4"/>